<evidence type="ECO:0000313" key="5">
    <source>
        <dbReference type="EMBL" id="UZF88691.1"/>
    </source>
</evidence>
<dbReference type="GO" id="GO:0008168">
    <property type="term" value="F:methyltransferase activity"/>
    <property type="evidence" value="ECO:0007669"/>
    <property type="project" value="UniProtKB-KW"/>
</dbReference>
<keyword evidence="3" id="KW-0949">S-adenosyl-L-methionine</keyword>
<sequence>MTTSPGPQPVAAVTLDRDTIAYQRFIGQMRRLWAGPLYRRLRDEAAALGESDDFESRLHALPAHQVFGWFEYNLQNLKYSSRRGIAAAVEAHRQKLEPELSRPLPQGRLTENPALTLPDYYQENDFHQHPGGLGGDPIAAVVYRESAGAAGGVVGKAGLHDRFARAALGDSVPKRVLDIGCGFGRSTLAFANLGPETEAVGIDVSVSCVRLAAQTAEARDEGQRTRYLQADGAKVPLPDGSFDVVTSTMLLHEMPPAAIRQLIAESHRLLAPGGIAVHLDFLPPADDFLRALYNGHSDRNAEPFMRTLAQMDLQADHRAAGFGTVEIRDFAEDDNPRGENWRLPWTMIRAVK</sequence>
<evidence type="ECO:0000256" key="1">
    <source>
        <dbReference type="ARBA" id="ARBA00022603"/>
    </source>
</evidence>
<dbReference type="AlphaFoldDB" id="A0A9E8CTE1"/>
<evidence type="ECO:0000256" key="2">
    <source>
        <dbReference type="ARBA" id="ARBA00022679"/>
    </source>
</evidence>
<dbReference type="InterPro" id="IPR041698">
    <property type="entry name" value="Methyltransf_25"/>
</dbReference>
<dbReference type="InterPro" id="IPR029063">
    <property type="entry name" value="SAM-dependent_MTases_sf"/>
</dbReference>
<dbReference type="CDD" id="cd02440">
    <property type="entry name" value="AdoMet_MTases"/>
    <property type="match status" value="1"/>
</dbReference>
<dbReference type="Gene3D" id="3.40.50.150">
    <property type="entry name" value="Vaccinia Virus protein VP39"/>
    <property type="match status" value="1"/>
</dbReference>
<accession>A0A9E8CTE1</accession>
<evidence type="ECO:0000256" key="3">
    <source>
        <dbReference type="ARBA" id="ARBA00022691"/>
    </source>
</evidence>
<proteinExistence type="predicted"/>
<dbReference type="PANTHER" id="PTHR43464">
    <property type="entry name" value="METHYLTRANSFERASE"/>
    <property type="match status" value="1"/>
</dbReference>
<name>A0A9E8CTE1_9HYPH</name>
<keyword evidence="2" id="KW-0808">Transferase</keyword>
<organism evidence="5">
    <name type="scientific">Bosea sp. NBC_00436</name>
    <dbReference type="NCBI Taxonomy" id="2969620"/>
    <lineage>
        <taxon>Bacteria</taxon>
        <taxon>Pseudomonadati</taxon>
        <taxon>Pseudomonadota</taxon>
        <taxon>Alphaproteobacteria</taxon>
        <taxon>Hyphomicrobiales</taxon>
        <taxon>Boseaceae</taxon>
        <taxon>Bosea</taxon>
    </lineage>
</organism>
<reference evidence="5" key="1">
    <citation type="submission" date="2022-08" db="EMBL/GenBank/DDBJ databases">
        <title>Complete Genome Sequences of 2 Bosea sp. soil isolates.</title>
        <authorList>
            <person name="Alvarez Arevalo M."/>
            <person name="Sterndorff E.B."/>
            <person name="Faurdal D."/>
            <person name="Joergensen T.S."/>
            <person name="Weber T."/>
        </authorList>
    </citation>
    <scope>NUCLEOTIDE SEQUENCE</scope>
    <source>
        <strain evidence="5">NBC_00436</strain>
    </source>
</reference>
<feature type="domain" description="Methyltransferase" evidence="4">
    <location>
        <begin position="176"/>
        <end position="274"/>
    </location>
</feature>
<dbReference type="EMBL" id="CP102774">
    <property type="protein sequence ID" value="UZF88691.1"/>
    <property type="molecule type" value="Genomic_DNA"/>
</dbReference>
<evidence type="ECO:0000259" key="4">
    <source>
        <dbReference type="Pfam" id="PF13649"/>
    </source>
</evidence>
<protein>
    <submittedName>
        <fullName evidence="5">Methyltransferase domain-containing protein</fullName>
    </submittedName>
</protein>
<dbReference type="Pfam" id="PF13649">
    <property type="entry name" value="Methyltransf_25"/>
    <property type="match status" value="1"/>
</dbReference>
<dbReference type="PANTHER" id="PTHR43464:SF19">
    <property type="entry name" value="UBIQUINONE BIOSYNTHESIS O-METHYLTRANSFERASE, MITOCHONDRIAL"/>
    <property type="match status" value="1"/>
</dbReference>
<keyword evidence="1 5" id="KW-0489">Methyltransferase</keyword>
<gene>
    <name evidence="5" type="ORF">NWE54_07840</name>
</gene>
<dbReference type="SUPFAM" id="SSF53335">
    <property type="entry name" value="S-adenosyl-L-methionine-dependent methyltransferases"/>
    <property type="match status" value="1"/>
</dbReference>
<dbReference type="GO" id="GO:0032259">
    <property type="term" value="P:methylation"/>
    <property type="evidence" value="ECO:0007669"/>
    <property type="project" value="UniProtKB-KW"/>
</dbReference>